<keyword evidence="8 14" id="KW-0326">Glycosidase</keyword>
<keyword evidence="6 13" id="KW-1015">Disulfide bond</keyword>
<accession>A0A409XEM8</accession>
<feature type="active site" evidence="11">
    <location>
        <position position="404"/>
    </location>
</feature>
<comment type="catalytic activity">
    <reaction evidence="10">
        <text>N(4)-(alpha-D-Man-(1-&gt;2)-alpha-D-Man-(1-&gt;2)-alpha-D-Man-(1-&gt;3)-[alpha-D-Man-(1-&gt;2)-alpha-D-Man-(1-&gt;3)-[alpha-D-Man-(1-&gt;2)-alpha-D-Man-(1-&gt;6)]-alpha-D-Man-(1-&gt;6)]-beta-D-Man-(1-&gt;4)-beta-D-GlcNAc-(1-&gt;4)-beta-D-GlcNAc)-L-asparaginyl-[protein] (N-glucan mannose isomer 9A1,2,3B1,2,3) + 4 H2O = N(4)-(alpha-D-Man-(1-&gt;3)-[alpha-D-Man-(1-&gt;3)-[alpha-D-Man-(1-&gt;6)]-alpha-D-Man-(1-&gt;6)]-beta-D-Man-(1-&gt;4)-beta-D-GlcNAc-(1-&gt;4)-beta-D-GlcNAc)-L-asparaginyl-[protein] (N-glucan mannose isomer 5A1,2) + 4 beta-D-mannose</text>
        <dbReference type="Rhea" id="RHEA:56008"/>
        <dbReference type="Rhea" id="RHEA-COMP:14356"/>
        <dbReference type="Rhea" id="RHEA-COMP:14367"/>
        <dbReference type="ChEBI" id="CHEBI:15377"/>
        <dbReference type="ChEBI" id="CHEBI:28563"/>
        <dbReference type="ChEBI" id="CHEBI:59087"/>
        <dbReference type="ChEBI" id="CHEBI:139493"/>
        <dbReference type="EC" id="3.2.1.113"/>
    </reaction>
</comment>
<dbReference type="PANTHER" id="PTHR11742:SF101">
    <property type="entry name" value="MANNOSYL-OLIGOSACCHARIDE ALPHA-1,2-MANNOSIDASE 1B"/>
    <property type="match status" value="1"/>
</dbReference>
<evidence type="ECO:0000256" key="1">
    <source>
        <dbReference type="ARBA" id="ARBA00001913"/>
    </source>
</evidence>
<dbReference type="EC" id="3.2.1.-" evidence="14"/>
<evidence type="ECO:0000256" key="4">
    <source>
        <dbReference type="ARBA" id="ARBA00022729"/>
    </source>
</evidence>
<dbReference type="Pfam" id="PF01532">
    <property type="entry name" value="Glyco_hydro_47"/>
    <property type="match status" value="1"/>
</dbReference>
<feature type="active site" evidence="11">
    <location>
        <position position="254"/>
    </location>
</feature>
<evidence type="ECO:0000256" key="10">
    <source>
        <dbReference type="ARBA" id="ARBA00048605"/>
    </source>
</evidence>
<evidence type="ECO:0000256" key="11">
    <source>
        <dbReference type="PIRSR" id="PIRSR601382-1"/>
    </source>
</evidence>
<evidence type="ECO:0000313" key="17">
    <source>
        <dbReference type="Proteomes" id="UP000283269"/>
    </source>
</evidence>
<keyword evidence="7" id="KW-0325">Glycoprotein</keyword>
<dbReference type="GO" id="GO:0036503">
    <property type="term" value="P:ERAD pathway"/>
    <property type="evidence" value="ECO:0007669"/>
    <property type="project" value="UniProtKB-ARBA"/>
</dbReference>
<dbReference type="InterPro" id="IPR050749">
    <property type="entry name" value="Glycosyl_Hydrolase_47"/>
</dbReference>
<comment type="catalytic activity">
    <reaction evidence="9">
        <text>N(4)-(alpha-D-Man-(1-&gt;2)-alpha-D-Man-(1-&gt;2)-alpha-D-Man-(1-&gt;3)-[alpha-D-Man-(1-&gt;3)-[alpha-D-Man-(1-&gt;2)-alpha-D-Man-(1-&gt;6)]-alpha-D-Man-(1-&gt;6)]-beta-D-Man-(1-&gt;4)-beta-D-GlcNAc-(1-&gt;4)-beta-D-GlcNAc)-L-asparaginyl-[protein] (N-glucan mannose isomer 8A1,2,3B1,3) + 3 H2O = N(4)-(alpha-D-Man-(1-&gt;3)-[alpha-D-Man-(1-&gt;3)-[alpha-D-Man-(1-&gt;6)]-alpha-D-Man-(1-&gt;6)]-beta-D-Man-(1-&gt;4)-beta-D-GlcNAc-(1-&gt;4)-beta-D-GlcNAc)-L-asparaginyl-[protein] (N-glucan mannose isomer 5A1,2) + 3 beta-D-mannose</text>
        <dbReference type="Rhea" id="RHEA:56028"/>
        <dbReference type="Rhea" id="RHEA-COMP:14358"/>
        <dbReference type="Rhea" id="RHEA-COMP:14367"/>
        <dbReference type="ChEBI" id="CHEBI:15377"/>
        <dbReference type="ChEBI" id="CHEBI:28563"/>
        <dbReference type="ChEBI" id="CHEBI:59087"/>
        <dbReference type="ChEBI" id="CHEBI:60628"/>
        <dbReference type="EC" id="3.2.1.113"/>
    </reaction>
</comment>
<protein>
    <recommendedName>
        <fullName evidence="14">alpha-1,2-Mannosidase</fullName>
        <ecNumber evidence="14">3.2.1.-</ecNumber>
    </recommendedName>
</protein>
<feature type="binding site" evidence="12">
    <location>
        <position position="494"/>
    </location>
    <ligand>
        <name>Ca(2+)</name>
        <dbReference type="ChEBI" id="CHEBI:29108"/>
    </ligand>
</feature>
<dbReference type="InterPro" id="IPR036026">
    <property type="entry name" value="Seven-hairpin_glycosidases"/>
</dbReference>
<evidence type="ECO:0000256" key="13">
    <source>
        <dbReference type="PIRSR" id="PIRSR601382-3"/>
    </source>
</evidence>
<keyword evidence="17" id="KW-1185">Reference proteome</keyword>
<evidence type="ECO:0000256" key="3">
    <source>
        <dbReference type="ARBA" id="ARBA00007658"/>
    </source>
</evidence>
<evidence type="ECO:0000256" key="14">
    <source>
        <dbReference type="RuleBase" id="RU361193"/>
    </source>
</evidence>
<dbReference type="GO" id="GO:0005509">
    <property type="term" value="F:calcium ion binding"/>
    <property type="evidence" value="ECO:0007669"/>
    <property type="project" value="InterPro"/>
</dbReference>
<evidence type="ECO:0000256" key="8">
    <source>
        <dbReference type="ARBA" id="ARBA00023295"/>
    </source>
</evidence>
<feature type="chain" id="PRO_5019322160" description="alpha-1,2-Mannosidase" evidence="15">
    <location>
        <begin position="24"/>
        <end position="551"/>
    </location>
</feature>
<dbReference type="AlphaFoldDB" id="A0A409XEM8"/>
<reference evidence="16 17" key="1">
    <citation type="journal article" date="2018" name="Evol. Lett.">
        <title>Horizontal gene cluster transfer increased hallucinogenic mushroom diversity.</title>
        <authorList>
            <person name="Reynolds H.T."/>
            <person name="Vijayakumar V."/>
            <person name="Gluck-Thaler E."/>
            <person name="Korotkin H.B."/>
            <person name="Matheny P.B."/>
            <person name="Slot J.C."/>
        </authorList>
    </citation>
    <scope>NUCLEOTIDE SEQUENCE [LARGE SCALE GENOMIC DNA]</scope>
    <source>
        <strain evidence="16 17">2631</strain>
    </source>
</reference>
<feature type="active site" description="Proton donor" evidence="11">
    <location>
        <position position="124"/>
    </location>
</feature>
<feature type="disulfide bond" evidence="13">
    <location>
        <begin position="319"/>
        <end position="348"/>
    </location>
</feature>
<gene>
    <name evidence="16" type="ORF">CVT25_001299</name>
</gene>
<feature type="signal peptide" evidence="15">
    <location>
        <begin position="1"/>
        <end position="23"/>
    </location>
</feature>
<evidence type="ECO:0000256" key="15">
    <source>
        <dbReference type="SAM" id="SignalP"/>
    </source>
</evidence>
<feature type="active site" description="Proton donor" evidence="11">
    <location>
        <position position="362"/>
    </location>
</feature>
<dbReference type="InterPro" id="IPR001382">
    <property type="entry name" value="Glyco_hydro_47"/>
</dbReference>
<comment type="pathway">
    <text evidence="2">Protein modification; protein glycosylation.</text>
</comment>
<dbReference type="Gene3D" id="1.50.10.10">
    <property type="match status" value="1"/>
</dbReference>
<dbReference type="PRINTS" id="PR00747">
    <property type="entry name" value="GLYHDRLASE47"/>
</dbReference>
<sequence>MVAYHTFLCALGAFLSLPQHTLGGLVQKQGLTVPPQASQYKDSVKAIFTDSYSVYKQYAWGHDDVSPISKGFSDGRNGWGATIVDAMTTMKIMELDDLFLEAVGYASNIDFSKSNTSDTVSVFESTIRYMGGLLSAYELSGKQYPALVNKAKQLADKLSFAWVGTNDIPFGHIDFTTNTPQDQTSNIAEAGTLTLEWAVLSKYVGDDRYRQLAEKSARHIAEGGAPLPGLPGQGIDPNTGLPVGKYVTWGGGSDSYFEYLIKYPRLNNTLDPIFADSWRTAVDSSIRTLLKTSTIGNHAYLADYDDNQKIVHVSSHLACFHGGNWLLGGQLLNNLTLVDIGLKLVDACWNTYASTSTGIGPEIFAFESDDGGYTGGDPMSPSQSAFYQEHGFYITAADYVLRPEVLESNFYAWRVTGDTKYIDRAVAALQSFEKYLKVPGQGTTGYGGRMNVDDVNSDRIDDTESFWFAEVLKYLYLTFDDPSKFSLDEYVFNTEAHPFKVPPPAKTYGTGGYVPSNPPTQTVPGTLPLVSQLPGVPGLVFGLVQAIAGIL</sequence>
<evidence type="ECO:0000256" key="2">
    <source>
        <dbReference type="ARBA" id="ARBA00004922"/>
    </source>
</evidence>
<dbReference type="GO" id="GO:0005783">
    <property type="term" value="C:endoplasmic reticulum"/>
    <property type="evidence" value="ECO:0007669"/>
    <property type="project" value="TreeGrafter"/>
</dbReference>
<evidence type="ECO:0000256" key="7">
    <source>
        <dbReference type="ARBA" id="ARBA00023180"/>
    </source>
</evidence>
<dbReference type="GO" id="GO:0004571">
    <property type="term" value="F:mannosyl-oligosaccharide 1,2-alpha-mannosidase activity"/>
    <property type="evidence" value="ECO:0007669"/>
    <property type="project" value="UniProtKB-EC"/>
</dbReference>
<dbReference type="GO" id="GO:0005975">
    <property type="term" value="P:carbohydrate metabolic process"/>
    <property type="evidence" value="ECO:0007669"/>
    <property type="project" value="InterPro"/>
</dbReference>
<dbReference type="Proteomes" id="UP000283269">
    <property type="component" value="Unassembled WGS sequence"/>
</dbReference>
<keyword evidence="4 15" id="KW-0732">Signal</keyword>
<dbReference type="InterPro" id="IPR012341">
    <property type="entry name" value="6hp_glycosidase-like_sf"/>
</dbReference>
<dbReference type="GO" id="GO:0016020">
    <property type="term" value="C:membrane"/>
    <property type="evidence" value="ECO:0007669"/>
    <property type="project" value="InterPro"/>
</dbReference>
<evidence type="ECO:0000256" key="9">
    <source>
        <dbReference type="ARBA" id="ARBA00047669"/>
    </source>
</evidence>
<organism evidence="16 17">
    <name type="scientific">Psilocybe cyanescens</name>
    <dbReference type="NCBI Taxonomy" id="93625"/>
    <lineage>
        <taxon>Eukaryota</taxon>
        <taxon>Fungi</taxon>
        <taxon>Dikarya</taxon>
        <taxon>Basidiomycota</taxon>
        <taxon>Agaricomycotina</taxon>
        <taxon>Agaricomycetes</taxon>
        <taxon>Agaricomycetidae</taxon>
        <taxon>Agaricales</taxon>
        <taxon>Agaricineae</taxon>
        <taxon>Strophariaceae</taxon>
        <taxon>Psilocybe</taxon>
    </lineage>
</organism>
<keyword evidence="12" id="KW-0106">Calcium</keyword>
<dbReference type="STRING" id="93625.A0A409XEM8"/>
<proteinExistence type="inferred from homology"/>
<dbReference type="FunFam" id="1.50.10.10:FF:000047">
    <property type="entry name" value="Mannosyl-oligosaccharide alpha-1,2-mannosidase"/>
    <property type="match status" value="1"/>
</dbReference>
<keyword evidence="12" id="KW-0479">Metal-binding</keyword>
<comment type="similarity">
    <text evidence="3 14">Belongs to the glycosyl hydrolase 47 family.</text>
</comment>
<evidence type="ECO:0000256" key="12">
    <source>
        <dbReference type="PIRSR" id="PIRSR601382-2"/>
    </source>
</evidence>
<comment type="cofactor">
    <cofactor evidence="1 12">
        <name>Ca(2+)</name>
        <dbReference type="ChEBI" id="CHEBI:29108"/>
    </cofactor>
</comment>
<name>A0A409XEM8_PSICY</name>
<dbReference type="PANTHER" id="PTHR11742">
    <property type="entry name" value="MANNOSYL-OLIGOSACCHARIDE ALPHA-1,2-MANNOSIDASE-RELATED"/>
    <property type="match status" value="1"/>
</dbReference>
<evidence type="ECO:0000313" key="16">
    <source>
        <dbReference type="EMBL" id="PPQ89220.1"/>
    </source>
</evidence>
<evidence type="ECO:0000256" key="6">
    <source>
        <dbReference type="ARBA" id="ARBA00023157"/>
    </source>
</evidence>
<dbReference type="OrthoDB" id="8118055at2759"/>
<keyword evidence="5 14" id="KW-0378">Hydrolase</keyword>
<dbReference type="InParanoid" id="A0A409XEM8"/>
<comment type="caution">
    <text evidence="16">The sequence shown here is derived from an EMBL/GenBank/DDBJ whole genome shotgun (WGS) entry which is preliminary data.</text>
</comment>
<evidence type="ECO:0000256" key="5">
    <source>
        <dbReference type="ARBA" id="ARBA00022801"/>
    </source>
</evidence>
<dbReference type="EMBL" id="NHYD01001919">
    <property type="protein sequence ID" value="PPQ89220.1"/>
    <property type="molecule type" value="Genomic_DNA"/>
</dbReference>
<dbReference type="SUPFAM" id="SSF48225">
    <property type="entry name" value="Seven-hairpin glycosidases"/>
    <property type="match status" value="1"/>
</dbReference>